<keyword evidence="2" id="KW-1185">Reference proteome</keyword>
<dbReference type="EMBL" id="JAWDJW010000364">
    <property type="protein sequence ID" value="KAK3080883.1"/>
    <property type="molecule type" value="Genomic_DNA"/>
</dbReference>
<accession>A0ACC3DVY8</accession>
<reference evidence="1" key="1">
    <citation type="submission" date="2024-09" db="EMBL/GenBank/DDBJ databases">
        <title>Black Yeasts Isolated from many extreme environments.</title>
        <authorList>
            <person name="Coleine C."/>
            <person name="Stajich J.E."/>
            <person name="Selbmann L."/>
        </authorList>
    </citation>
    <scope>NUCLEOTIDE SEQUENCE</scope>
    <source>
        <strain evidence="1">CCFEE 5737</strain>
    </source>
</reference>
<dbReference type="Proteomes" id="UP001186974">
    <property type="component" value="Unassembled WGS sequence"/>
</dbReference>
<comment type="caution">
    <text evidence="1">The sequence shown here is derived from an EMBL/GenBank/DDBJ whole genome shotgun (WGS) entry which is preliminary data.</text>
</comment>
<proteinExistence type="predicted"/>
<organism evidence="1 2">
    <name type="scientific">Coniosporium uncinatum</name>
    <dbReference type="NCBI Taxonomy" id="93489"/>
    <lineage>
        <taxon>Eukaryota</taxon>
        <taxon>Fungi</taxon>
        <taxon>Dikarya</taxon>
        <taxon>Ascomycota</taxon>
        <taxon>Pezizomycotina</taxon>
        <taxon>Dothideomycetes</taxon>
        <taxon>Dothideomycetes incertae sedis</taxon>
        <taxon>Coniosporium</taxon>
    </lineage>
</organism>
<protein>
    <submittedName>
        <fullName evidence="1">Uncharacterized protein</fullName>
    </submittedName>
</protein>
<gene>
    <name evidence="1" type="ORF">LTS18_012256</name>
</gene>
<evidence type="ECO:0000313" key="1">
    <source>
        <dbReference type="EMBL" id="KAK3080883.1"/>
    </source>
</evidence>
<name>A0ACC3DVY8_9PEZI</name>
<evidence type="ECO:0000313" key="2">
    <source>
        <dbReference type="Proteomes" id="UP001186974"/>
    </source>
</evidence>
<sequence>MRSTPVLALMASLLSMTGALQLVERRDGPPAVLALDTQRKYIENPIQRDRIRRELGRRGLRKRQSTLQATLDNEETLYFVNVTLGTPGQTLRLDIDTGSSDLWCNSAQSSLCSSPGACDISGTYNANASSTYNYVNSGFYIRYADNSQAQGDYVTDTLGIAGTEIDNVQFGVGYQSTSLQGILGVGYVTNEVSASTLRSIYPNLPQILVDRGTIRSNAYSLWLNDLDANTGSILFGGVDTEKYHGSLRTVPIIPEQGGYREFIIAMTGLTANGGNNLLGNDPIGVLLDSGTSLSYLPDNIATSLYSTYNAQYSEREGLAQVDCNLANSDGSIVFTFSGIDITVPLNELVLVAAIQRGQPICVLGIAPSGGSTTVLGDTFLRSAYVVYDLANNEISLASTNFNATSSNIREIGTGSNSVPDASVVPNAVSTVAVPTGGARGGGIPSATGLTAGAAPRSNLPSSALAAAATLMAALTDINHFEASVQHSDTIATKIDLDMLHGHADEVTDLGFALLRIAEGFRGWAHDAERDLATARNVTWKGPRLATATAAAVPTSLSRDQNEFLNQVEEILDDVEDMMYAVEDVHGDDFYDSFDELLEDIPGFDALATKIDQALPTESGDTALDIIENVMSHWTEYQTSTTQPSTLTSRPTANPRLGARSPDSTSISIVLPTFPSVLEIAAKRNTTGDQLHDVRVVIETIQDNDVDALLAEVAAIHDTYNMSDEVHAFVNVLANLGAKAMQEIDDEEPASRNQIPAPLSTRDLAIRGNSNINETLNKIFEDLDQAWWYLRLYMEDDFIVYLESIRKLMTKLDRQKPDAPADFDALIWDLYVKYSNETEPVGREMKNAILVDMFEVNGRILDANELAANASALQITALYESWKQDTQKLLGDAQEFVDTSGRMMHDTLKKKRNGLFNGGDETSSAPNTRHAESSDPYEETSKTMNSIIDGIARAWSDVWLNQTEDWLFAIGELEKQLQDVTKQLEVADSRGAPVLDKCKNAITQSITKWLESHDPVGHGLVSEVLSDVSQVLVDVDWAQSLAKGKARDIAQLDDSVAIWEWKSHRYINDTLNLLKGSSDAIMKALRPVSTKTNGTETVKRFNGLLSSMAALL</sequence>